<organism evidence="1 2">
    <name type="scientific">Caerostris extrusa</name>
    <name type="common">Bark spider</name>
    <name type="synonym">Caerostris bankana</name>
    <dbReference type="NCBI Taxonomy" id="172846"/>
    <lineage>
        <taxon>Eukaryota</taxon>
        <taxon>Metazoa</taxon>
        <taxon>Ecdysozoa</taxon>
        <taxon>Arthropoda</taxon>
        <taxon>Chelicerata</taxon>
        <taxon>Arachnida</taxon>
        <taxon>Araneae</taxon>
        <taxon>Araneomorphae</taxon>
        <taxon>Entelegynae</taxon>
        <taxon>Araneoidea</taxon>
        <taxon>Araneidae</taxon>
        <taxon>Caerostris</taxon>
    </lineage>
</organism>
<protein>
    <submittedName>
        <fullName evidence="1">Uncharacterized protein</fullName>
    </submittedName>
</protein>
<sequence length="97" mass="11405">MKGLADNKRTLYYSFVRLDIQKLRHVMFKTTHLLITVANEIWQKYKECNHWVSWFVEHVPRISSCYCSQYFDNNICDQSMNCVPEGKREAASVPDGA</sequence>
<evidence type="ECO:0000313" key="1">
    <source>
        <dbReference type="EMBL" id="GIX91803.1"/>
    </source>
</evidence>
<proteinExistence type="predicted"/>
<comment type="caution">
    <text evidence="1">The sequence shown here is derived from an EMBL/GenBank/DDBJ whole genome shotgun (WGS) entry which is preliminary data.</text>
</comment>
<dbReference type="Proteomes" id="UP001054945">
    <property type="component" value="Unassembled WGS sequence"/>
</dbReference>
<name>A0AAV4P708_CAEEX</name>
<evidence type="ECO:0000313" key="2">
    <source>
        <dbReference type="Proteomes" id="UP001054945"/>
    </source>
</evidence>
<gene>
    <name evidence="1" type="ORF">CEXT_656051</name>
</gene>
<reference evidence="1 2" key="1">
    <citation type="submission" date="2021-06" db="EMBL/GenBank/DDBJ databases">
        <title>Caerostris extrusa draft genome.</title>
        <authorList>
            <person name="Kono N."/>
            <person name="Arakawa K."/>
        </authorList>
    </citation>
    <scope>NUCLEOTIDE SEQUENCE [LARGE SCALE GENOMIC DNA]</scope>
</reference>
<dbReference type="EMBL" id="BPLR01004061">
    <property type="protein sequence ID" value="GIX91803.1"/>
    <property type="molecule type" value="Genomic_DNA"/>
</dbReference>
<accession>A0AAV4P708</accession>
<keyword evidence="2" id="KW-1185">Reference proteome</keyword>
<dbReference type="AlphaFoldDB" id="A0AAV4P708"/>